<dbReference type="STRING" id="101127.A0A1X2GCN1"/>
<dbReference type="InterPro" id="IPR029071">
    <property type="entry name" value="Ubiquitin-like_domsf"/>
</dbReference>
<evidence type="ECO:0000313" key="3">
    <source>
        <dbReference type="EMBL" id="ORX50822.1"/>
    </source>
</evidence>
<dbReference type="Gene3D" id="1.20.225.20">
    <property type="entry name" value="Ub domain-containing protein, DC-UbP/UBTD2, N-terminal domain"/>
    <property type="match status" value="1"/>
</dbReference>
<sequence length="291" mass="32169">MGCCISSEDKSTDHGKPFNRQAITWHSETPLTRSELLQKRNTFWDTAPFYEGRPEIWQALQAATETDDLTLAQSILDAANIKLPTGNPADGCYDELGNRYVIPDYCLVDPSNLKEDESSSMIPPMTPTSPIMNIEPDDMITSTMIKGHQRTLSRVSAFELPDNPRISRISAYLSPPTSTEAISPGDYPIVVRLSTGKDLPLKINKQHESVPTLRARIYADAHAQLSSDTHLLRLIYLGKVLDEAAVLVGTDEEPDDNSTPPAYKSNQVPIRPGGVLQALVVEKKPTVKEEE</sequence>
<feature type="region of interest" description="Disordered" evidence="1">
    <location>
        <begin position="250"/>
        <end position="269"/>
    </location>
</feature>
<proteinExistence type="predicted"/>
<protein>
    <recommendedName>
        <fullName evidence="2">DC-UbP/UBTD2 N-terminal domain-containing protein</fullName>
    </recommendedName>
</protein>
<name>A0A1X2GCN1_9FUNG</name>
<dbReference type="AlphaFoldDB" id="A0A1X2GCN1"/>
<dbReference type="InterPro" id="IPR038169">
    <property type="entry name" value="DC-UbP/UBTD2_N_sf"/>
</dbReference>
<gene>
    <name evidence="3" type="ORF">DM01DRAFT_1408825</name>
</gene>
<reference evidence="3 4" key="1">
    <citation type="submission" date="2016-07" db="EMBL/GenBank/DDBJ databases">
        <title>Pervasive Adenine N6-methylation of Active Genes in Fungi.</title>
        <authorList>
            <consortium name="DOE Joint Genome Institute"/>
            <person name="Mondo S.J."/>
            <person name="Dannebaum R.O."/>
            <person name="Kuo R.C."/>
            <person name="Labutti K."/>
            <person name="Haridas S."/>
            <person name="Kuo A."/>
            <person name="Salamov A."/>
            <person name="Ahrendt S.R."/>
            <person name="Lipzen A."/>
            <person name="Sullivan W."/>
            <person name="Andreopoulos W.B."/>
            <person name="Clum A."/>
            <person name="Lindquist E."/>
            <person name="Daum C."/>
            <person name="Ramamoorthy G.K."/>
            <person name="Gryganskyi A."/>
            <person name="Culley D."/>
            <person name="Magnuson J.K."/>
            <person name="James T.Y."/>
            <person name="O'Malley M.A."/>
            <person name="Stajich J.E."/>
            <person name="Spatafora J.W."/>
            <person name="Visel A."/>
            <person name="Grigoriev I.V."/>
        </authorList>
    </citation>
    <scope>NUCLEOTIDE SEQUENCE [LARGE SCALE GENOMIC DNA]</scope>
    <source>
        <strain evidence="3 4">NRRL 3301</strain>
    </source>
</reference>
<evidence type="ECO:0000313" key="4">
    <source>
        <dbReference type="Proteomes" id="UP000242146"/>
    </source>
</evidence>
<keyword evidence="4" id="KW-1185">Reference proteome</keyword>
<feature type="compositionally biased region" description="Polar residues" evidence="1">
    <location>
        <begin position="257"/>
        <end position="268"/>
    </location>
</feature>
<dbReference type="PANTHER" id="PTHR13609">
    <property type="entry name" value="UBIQUITIN DOMAIN CONTAINING 1 PROTEIN-RELATED"/>
    <property type="match status" value="1"/>
</dbReference>
<dbReference type="OrthoDB" id="1640476at2759"/>
<accession>A0A1X2GCN1</accession>
<feature type="domain" description="DC-UbP/UBTD2 N-terminal" evidence="2">
    <location>
        <begin position="17"/>
        <end position="116"/>
    </location>
</feature>
<dbReference type="InterPro" id="IPR032752">
    <property type="entry name" value="DC-UbP/UBTD2_N"/>
</dbReference>
<comment type="caution">
    <text evidence="3">The sequence shown here is derived from an EMBL/GenBank/DDBJ whole genome shotgun (WGS) entry which is preliminary data.</text>
</comment>
<dbReference type="Proteomes" id="UP000242146">
    <property type="component" value="Unassembled WGS sequence"/>
</dbReference>
<dbReference type="InterPro" id="IPR039869">
    <property type="entry name" value="UBTD1/2"/>
</dbReference>
<dbReference type="EMBL" id="MCGT01000022">
    <property type="protein sequence ID" value="ORX50822.1"/>
    <property type="molecule type" value="Genomic_DNA"/>
</dbReference>
<dbReference type="Pfam" id="PF16455">
    <property type="entry name" value="UBD"/>
    <property type="match status" value="1"/>
</dbReference>
<evidence type="ECO:0000259" key="2">
    <source>
        <dbReference type="Pfam" id="PF16455"/>
    </source>
</evidence>
<evidence type="ECO:0000256" key="1">
    <source>
        <dbReference type="SAM" id="MobiDB-lite"/>
    </source>
</evidence>
<organism evidence="3 4">
    <name type="scientific">Hesseltinella vesiculosa</name>
    <dbReference type="NCBI Taxonomy" id="101127"/>
    <lineage>
        <taxon>Eukaryota</taxon>
        <taxon>Fungi</taxon>
        <taxon>Fungi incertae sedis</taxon>
        <taxon>Mucoromycota</taxon>
        <taxon>Mucoromycotina</taxon>
        <taxon>Mucoromycetes</taxon>
        <taxon>Mucorales</taxon>
        <taxon>Cunninghamellaceae</taxon>
        <taxon>Hesseltinella</taxon>
    </lineage>
</organism>
<dbReference type="SUPFAM" id="SSF54236">
    <property type="entry name" value="Ubiquitin-like"/>
    <property type="match status" value="1"/>
</dbReference>